<organism evidence="2 3">
    <name type="scientific">Terrisporobacter othiniensis</name>
    <dbReference type="NCBI Taxonomy" id="1577792"/>
    <lineage>
        <taxon>Bacteria</taxon>
        <taxon>Bacillati</taxon>
        <taxon>Bacillota</taxon>
        <taxon>Clostridia</taxon>
        <taxon>Peptostreptococcales</taxon>
        <taxon>Peptostreptococcaceae</taxon>
        <taxon>Terrisporobacter</taxon>
    </lineage>
</organism>
<feature type="transmembrane region" description="Helical" evidence="1">
    <location>
        <begin position="82"/>
        <end position="104"/>
    </location>
</feature>
<reference evidence="2 3" key="1">
    <citation type="submission" date="2014-12" db="EMBL/GenBank/DDBJ databases">
        <title>Draft genome sequence of Terrisporobacter sp. 08-306576, isolated from the blood culture of a bacteremia patient.</title>
        <authorList>
            <person name="Lund L.C."/>
            <person name="Sydenham T.V."/>
            <person name="Hogh S.V."/>
            <person name="Skov M.N."/>
            <person name="Kemp M."/>
            <person name="Justesen U.S."/>
        </authorList>
    </citation>
    <scope>NUCLEOTIDE SEQUENCE [LARGE SCALE GENOMIC DNA]</scope>
    <source>
        <strain evidence="2 3">08-306576</strain>
    </source>
</reference>
<feature type="transmembrane region" description="Helical" evidence="1">
    <location>
        <begin position="164"/>
        <end position="184"/>
    </location>
</feature>
<evidence type="ECO:0000256" key="1">
    <source>
        <dbReference type="SAM" id="Phobius"/>
    </source>
</evidence>
<dbReference type="Proteomes" id="UP000031189">
    <property type="component" value="Unassembled WGS sequence"/>
</dbReference>
<dbReference type="InterPro" id="IPR047928">
    <property type="entry name" value="Perm_prefix_1"/>
</dbReference>
<keyword evidence="1" id="KW-0812">Transmembrane</keyword>
<dbReference type="EMBL" id="JWHR01000026">
    <property type="protein sequence ID" value="KHS58579.1"/>
    <property type="molecule type" value="Genomic_DNA"/>
</dbReference>
<feature type="transmembrane region" description="Helical" evidence="1">
    <location>
        <begin position="110"/>
        <end position="131"/>
    </location>
</feature>
<accession>A0A0B3W0B4</accession>
<dbReference type="STRING" id="1577792.QX51_01915"/>
<name>A0A0B3W0B4_9FIRM</name>
<feature type="transmembrane region" description="Helical" evidence="1">
    <location>
        <begin position="196"/>
        <end position="214"/>
    </location>
</feature>
<keyword evidence="1" id="KW-0472">Membrane</keyword>
<gene>
    <name evidence="2" type="ORF">QX51_01915</name>
</gene>
<proteinExistence type="predicted"/>
<evidence type="ECO:0000313" key="3">
    <source>
        <dbReference type="Proteomes" id="UP000031189"/>
    </source>
</evidence>
<sequence>MSTKNNTIENFLQSACRFISTEEKAKDLQDELRDHIYSYIEEYSKDGMSTDAATTMALKQIGDPDILSKSFRDKIYKHSKSFRIVSIILLTLIFIFSDFVYFSINNYITLEGFLSIILTIIIFAQCVSDVVELIRIVKKDNELSKEEPLFYIQSYKQSIWDEKALKYVQIFYLLICLVLFISLINKFSNIKSMEVFSSSLMTINSLSFVLLLVMNTSLFNPKRKNAITYNEGILMFNSFVPYSSISGYMWTKEVIKGKPCYSLEFATKKTSFLVKSPLISADRAPIKVSSSQVSLLNELFKSNNIHEIKG</sequence>
<dbReference type="AlphaFoldDB" id="A0A0B3W0B4"/>
<keyword evidence="1" id="KW-1133">Transmembrane helix</keyword>
<comment type="caution">
    <text evidence="2">The sequence shown here is derived from an EMBL/GenBank/DDBJ whole genome shotgun (WGS) entry which is preliminary data.</text>
</comment>
<dbReference type="NCBIfam" id="NF038403">
    <property type="entry name" value="perm_prefix_1"/>
    <property type="match status" value="1"/>
</dbReference>
<dbReference type="OrthoDB" id="9802195at2"/>
<keyword evidence="3" id="KW-1185">Reference proteome</keyword>
<protein>
    <submittedName>
        <fullName evidence="2">Uncharacterized protein</fullName>
    </submittedName>
</protein>
<dbReference type="RefSeq" id="WP_039678226.1">
    <property type="nucleotide sequence ID" value="NZ_JWHR01000026.1"/>
</dbReference>
<evidence type="ECO:0000313" key="2">
    <source>
        <dbReference type="EMBL" id="KHS58579.1"/>
    </source>
</evidence>